<feature type="transmembrane region" description="Helical" evidence="8">
    <location>
        <begin position="40"/>
        <end position="60"/>
    </location>
</feature>
<dbReference type="Pfam" id="PF00953">
    <property type="entry name" value="Glycos_transf_4"/>
    <property type="match status" value="1"/>
</dbReference>
<keyword evidence="6 8" id="KW-0472">Membrane</keyword>
<feature type="binding site" evidence="7">
    <location>
        <position position="201"/>
    </location>
    <ligand>
        <name>Mg(2+)</name>
        <dbReference type="ChEBI" id="CHEBI:18420"/>
    </ligand>
</feature>
<dbReference type="GO" id="GO:0009103">
    <property type="term" value="P:lipopolysaccharide biosynthetic process"/>
    <property type="evidence" value="ECO:0007669"/>
    <property type="project" value="TreeGrafter"/>
</dbReference>
<dbReference type="GO" id="GO:0044038">
    <property type="term" value="P:cell wall macromolecule biosynthetic process"/>
    <property type="evidence" value="ECO:0007669"/>
    <property type="project" value="TreeGrafter"/>
</dbReference>
<evidence type="ECO:0000256" key="7">
    <source>
        <dbReference type="PIRSR" id="PIRSR600715-1"/>
    </source>
</evidence>
<feature type="binding site" evidence="7">
    <location>
        <position position="261"/>
    </location>
    <ligand>
        <name>Mg(2+)</name>
        <dbReference type="ChEBI" id="CHEBI:18420"/>
    </ligand>
</feature>
<evidence type="ECO:0000256" key="8">
    <source>
        <dbReference type="SAM" id="Phobius"/>
    </source>
</evidence>
<name>A0A4R3HQH1_PAULE</name>
<keyword evidence="2" id="KW-1003">Cell membrane</keyword>
<evidence type="ECO:0000256" key="4">
    <source>
        <dbReference type="ARBA" id="ARBA00022692"/>
    </source>
</evidence>
<feature type="transmembrane region" description="Helical" evidence="8">
    <location>
        <begin position="286"/>
        <end position="306"/>
    </location>
</feature>
<gene>
    <name evidence="9" type="ORF">EDC30_11316</name>
</gene>
<dbReference type="OrthoDB" id="9783652at2"/>
<dbReference type="Proteomes" id="UP000295382">
    <property type="component" value="Unassembled WGS sequence"/>
</dbReference>
<comment type="subcellular location">
    <subcellularLocation>
        <location evidence="1">Cell membrane</location>
        <topology evidence="1">Multi-pass membrane protein</topology>
    </subcellularLocation>
</comment>
<keyword evidence="7" id="KW-0479">Metal-binding</keyword>
<comment type="cofactor">
    <cofactor evidence="7">
        <name>Mg(2+)</name>
        <dbReference type="ChEBI" id="CHEBI:18420"/>
    </cofactor>
</comment>
<keyword evidence="4 8" id="KW-0812">Transmembrane</keyword>
<protein>
    <submittedName>
        <fullName evidence="9">UDP-N-acetylmuramyl pentapeptide phosphotransferase/UDP-N-acetylglucosamine-1-phosphate transferase</fullName>
    </submittedName>
</protein>
<evidence type="ECO:0000256" key="1">
    <source>
        <dbReference type="ARBA" id="ARBA00004651"/>
    </source>
</evidence>
<evidence type="ECO:0000256" key="2">
    <source>
        <dbReference type="ARBA" id="ARBA00022475"/>
    </source>
</evidence>
<feature type="transmembrane region" description="Helical" evidence="8">
    <location>
        <begin position="119"/>
        <end position="136"/>
    </location>
</feature>
<keyword evidence="7" id="KW-0460">Magnesium</keyword>
<dbReference type="GO" id="GO:0071555">
    <property type="term" value="P:cell wall organization"/>
    <property type="evidence" value="ECO:0007669"/>
    <property type="project" value="TreeGrafter"/>
</dbReference>
<keyword evidence="3 9" id="KW-0808">Transferase</keyword>
<dbReference type="AlphaFoldDB" id="A0A4R3HQH1"/>
<dbReference type="PANTHER" id="PTHR22926">
    <property type="entry name" value="PHOSPHO-N-ACETYLMURAMOYL-PENTAPEPTIDE-TRANSFERASE"/>
    <property type="match status" value="1"/>
</dbReference>
<feature type="transmembrane region" description="Helical" evidence="8">
    <location>
        <begin position="262"/>
        <end position="280"/>
    </location>
</feature>
<reference evidence="9 10" key="1">
    <citation type="submission" date="2019-03" db="EMBL/GenBank/DDBJ databases">
        <title>Genomic Encyclopedia of Type Strains, Phase IV (KMG-IV): sequencing the most valuable type-strain genomes for metagenomic binning, comparative biology and taxonomic classification.</title>
        <authorList>
            <person name="Goeker M."/>
        </authorList>
    </citation>
    <scope>NUCLEOTIDE SEQUENCE [LARGE SCALE GENOMIC DNA]</scope>
    <source>
        <strain evidence="9 10">DSM 7445</strain>
    </source>
</reference>
<feature type="transmembrane region" description="Helical" evidence="8">
    <location>
        <begin position="373"/>
        <end position="391"/>
    </location>
</feature>
<dbReference type="EMBL" id="SLZQ01000013">
    <property type="protein sequence ID" value="TCS34323.1"/>
    <property type="molecule type" value="Genomic_DNA"/>
</dbReference>
<comment type="caution">
    <text evidence="9">The sequence shown here is derived from an EMBL/GenBank/DDBJ whole genome shotgun (WGS) entry which is preliminary data.</text>
</comment>
<dbReference type="PANTHER" id="PTHR22926:SF3">
    <property type="entry name" value="UNDECAPRENYL-PHOSPHATE ALPHA-N-ACETYLGLUCOSAMINYL 1-PHOSPHATE TRANSFERASE"/>
    <property type="match status" value="1"/>
</dbReference>
<evidence type="ECO:0000313" key="10">
    <source>
        <dbReference type="Proteomes" id="UP000295382"/>
    </source>
</evidence>
<dbReference type="GO" id="GO:0016780">
    <property type="term" value="F:phosphotransferase activity, for other substituted phosphate groups"/>
    <property type="evidence" value="ECO:0007669"/>
    <property type="project" value="InterPro"/>
</dbReference>
<organism evidence="9 10">
    <name type="scientific">Paucimonas lemoignei</name>
    <name type="common">Pseudomonas lemoignei</name>
    <dbReference type="NCBI Taxonomy" id="29443"/>
    <lineage>
        <taxon>Bacteria</taxon>
        <taxon>Pseudomonadati</taxon>
        <taxon>Pseudomonadota</taxon>
        <taxon>Betaproteobacteria</taxon>
        <taxon>Burkholderiales</taxon>
        <taxon>Burkholderiaceae</taxon>
        <taxon>Paucimonas</taxon>
    </lineage>
</organism>
<accession>A0A4R3HQH1</accession>
<evidence type="ECO:0000256" key="6">
    <source>
        <dbReference type="ARBA" id="ARBA00023136"/>
    </source>
</evidence>
<keyword evidence="10" id="KW-1185">Reference proteome</keyword>
<feature type="transmembrane region" description="Helical" evidence="8">
    <location>
        <begin position="88"/>
        <end position="107"/>
    </location>
</feature>
<dbReference type="InterPro" id="IPR000715">
    <property type="entry name" value="Glycosyl_transferase_4"/>
</dbReference>
<proteinExistence type="predicted"/>
<feature type="transmembrane region" description="Helical" evidence="8">
    <location>
        <begin position="345"/>
        <end position="367"/>
    </location>
</feature>
<feature type="transmembrane region" description="Helical" evidence="8">
    <location>
        <begin position="232"/>
        <end position="250"/>
    </location>
</feature>
<feature type="transmembrane region" description="Helical" evidence="8">
    <location>
        <begin position="208"/>
        <end position="226"/>
    </location>
</feature>
<evidence type="ECO:0000256" key="3">
    <source>
        <dbReference type="ARBA" id="ARBA00022679"/>
    </source>
</evidence>
<evidence type="ECO:0000313" key="9">
    <source>
        <dbReference type="EMBL" id="TCS34323.1"/>
    </source>
</evidence>
<sequence>MVMFSLNCLHPTMELAMISTEGWFTRTFGSTGIGLTSTEVLEIVFAAFFVSLTVSVLIVLTERWHGRYSFDKDVNGIQKVHKNPVPRTGGLAVAIGIFSASMLVLFAEPGDPTRVDAYGVFKLLVAGAPALFAGLVEDMTKCVSVKARLLATFCSALLAAWLLGANLPRLDIWGMDAMLEFLPLSLAVTAFAVAGVTNSVNIIDGFNGVAGGAIVVILSGMAFLAWHVGDTFVMQLALAGVGAALGFLALNYPTGRIFMGDGGAYLLGFWAAEIAVLTIVRNPGVTAWQVMAIYAYPVIEVVFSMYRRKIVRKAEVGAPDRLHMHSLFYRRVACQKISRNVSYPWMRNAAVACFVSTWIVVATFVALSFGDTVPAAIALVLIQALLYMAYYTRLIRGHWGRCLNPAVIFGWRPEPKGRPI</sequence>
<feature type="transmembrane region" description="Helical" evidence="8">
    <location>
        <begin position="148"/>
        <end position="165"/>
    </location>
</feature>
<keyword evidence="5 8" id="KW-1133">Transmembrane helix</keyword>
<feature type="transmembrane region" description="Helical" evidence="8">
    <location>
        <begin position="177"/>
        <end position="196"/>
    </location>
</feature>
<dbReference type="CDD" id="cd06912">
    <property type="entry name" value="GT_MraY_like"/>
    <property type="match status" value="1"/>
</dbReference>
<dbReference type="GO" id="GO:0005886">
    <property type="term" value="C:plasma membrane"/>
    <property type="evidence" value="ECO:0007669"/>
    <property type="project" value="UniProtKB-SubCell"/>
</dbReference>
<evidence type="ECO:0000256" key="5">
    <source>
        <dbReference type="ARBA" id="ARBA00022989"/>
    </source>
</evidence>
<dbReference type="GO" id="GO:0046872">
    <property type="term" value="F:metal ion binding"/>
    <property type="evidence" value="ECO:0007669"/>
    <property type="project" value="UniProtKB-KW"/>
</dbReference>